<feature type="non-terminal residue" evidence="2">
    <location>
        <position position="1"/>
    </location>
</feature>
<sequence>TTPYEALYGQPSPLYLPYIQGDSDVVEVNRSLTTRELKLQLLKFHLGRSKQRMVDQANKKRIDRQFQIRDWVYLKIQSYRQLSLPSRHFNKLSSKYYGLYQILQKIGNVAYKLALSQQLPLHSTFHVSLLKPCYEISNSISHPSVLYLSSPYCPYPAKVLERRMIQEGNKAVVQFLIQWENLPED</sequence>
<keyword evidence="3" id="KW-1185">Reference proteome</keyword>
<evidence type="ECO:0000313" key="3">
    <source>
        <dbReference type="Proteomes" id="UP000187609"/>
    </source>
</evidence>
<dbReference type="Pfam" id="PF24626">
    <property type="entry name" value="SH3_Tf2-1"/>
    <property type="match status" value="1"/>
</dbReference>
<accession>A0A1J6IQG4</accession>
<proteinExistence type="predicted"/>
<evidence type="ECO:0000313" key="2">
    <source>
        <dbReference type="EMBL" id="OIT07437.1"/>
    </source>
</evidence>
<dbReference type="EMBL" id="MJEQ01037183">
    <property type="protein sequence ID" value="OIT07437.1"/>
    <property type="molecule type" value="Genomic_DNA"/>
</dbReference>
<name>A0A1J6IQG4_NICAT</name>
<reference evidence="2" key="1">
    <citation type="submission" date="2016-11" db="EMBL/GenBank/DDBJ databases">
        <title>The genome of Nicotiana attenuata.</title>
        <authorList>
            <person name="Xu S."/>
            <person name="Brockmoeller T."/>
            <person name="Gaquerel E."/>
            <person name="Navarro A."/>
            <person name="Kuhl H."/>
            <person name="Gase K."/>
            <person name="Ling Z."/>
            <person name="Zhou W."/>
            <person name="Kreitzer C."/>
            <person name="Stanke M."/>
            <person name="Tang H."/>
            <person name="Lyons E."/>
            <person name="Pandey P."/>
            <person name="Pandey S.P."/>
            <person name="Timmermann B."/>
            <person name="Baldwin I.T."/>
        </authorList>
    </citation>
    <scope>NUCLEOTIDE SEQUENCE [LARGE SCALE GENOMIC DNA]</scope>
    <source>
        <strain evidence="2">UT</strain>
    </source>
</reference>
<feature type="domain" description="Tf2-1-like SH3-like" evidence="1">
    <location>
        <begin position="70"/>
        <end position="133"/>
    </location>
</feature>
<dbReference type="InterPro" id="IPR056924">
    <property type="entry name" value="SH3_Tf2-1"/>
</dbReference>
<comment type="caution">
    <text evidence="2">The sequence shown here is derived from an EMBL/GenBank/DDBJ whole genome shotgun (WGS) entry which is preliminary data.</text>
</comment>
<dbReference type="Proteomes" id="UP000187609">
    <property type="component" value="Unassembled WGS sequence"/>
</dbReference>
<dbReference type="Gramene" id="OIT07437">
    <property type="protein sequence ID" value="OIT07437"/>
    <property type="gene ID" value="A4A49_63208"/>
</dbReference>
<dbReference type="PANTHER" id="PTHR46148">
    <property type="entry name" value="CHROMO DOMAIN-CONTAINING PROTEIN"/>
    <property type="match status" value="1"/>
</dbReference>
<dbReference type="AlphaFoldDB" id="A0A1J6IQG4"/>
<evidence type="ECO:0000259" key="1">
    <source>
        <dbReference type="Pfam" id="PF24626"/>
    </source>
</evidence>
<dbReference type="STRING" id="49451.A0A1J6IQG4"/>
<feature type="non-terminal residue" evidence="2">
    <location>
        <position position="185"/>
    </location>
</feature>
<organism evidence="2 3">
    <name type="scientific">Nicotiana attenuata</name>
    <name type="common">Coyote tobacco</name>
    <dbReference type="NCBI Taxonomy" id="49451"/>
    <lineage>
        <taxon>Eukaryota</taxon>
        <taxon>Viridiplantae</taxon>
        <taxon>Streptophyta</taxon>
        <taxon>Embryophyta</taxon>
        <taxon>Tracheophyta</taxon>
        <taxon>Spermatophyta</taxon>
        <taxon>Magnoliopsida</taxon>
        <taxon>eudicotyledons</taxon>
        <taxon>Gunneridae</taxon>
        <taxon>Pentapetalae</taxon>
        <taxon>asterids</taxon>
        <taxon>lamiids</taxon>
        <taxon>Solanales</taxon>
        <taxon>Solanaceae</taxon>
        <taxon>Nicotianoideae</taxon>
        <taxon>Nicotianeae</taxon>
        <taxon>Nicotiana</taxon>
    </lineage>
</organism>
<dbReference type="PANTHER" id="PTHR46148:SF55">
    <property type="match status" value="1"/>
</dbReference>
<dbReference type="OMA" id="KPCYEIS"/>
<gene>
    <name evidence="2" type="ORF">A4A49_63208</name>
</gene>
<protein>
    <recommendedName>
        <fullName evidence="1">Tf2-1-like SH3-like domain-containing protein</fullName>
    </recommendedName>
</protein>